<dbReference type="PANTHER" id="PTHR15751">
    <property type="entry name" value="TRAFFICKING KINESIN-BINDING PROTEIN"/>
    <property type="match status" value="1"/>
</dbReference>
<protein>
    <submittedName>
        <fullName evidence="8">HAP1 N-terminal domain-containing protein</fullName>
    </submittedName>
</protein>
<keyword evidence="3" id="KW-0496">Mitochondrion</keyword>
<keyword evidence="7" id="KW-1185">Reference proteome</keyword>
<comment type="subcellular location">
    <subcellularLocation>
        <location evidence="1">Mitochondrion</location>
    </subcellularLocation>
</comment>
<evidence type="ECO:0000256" key="4">
    <source>
        <dbReference type="SAM" id="Coils"/>
    </source>
</evidence>
<gene>
    <name evidence="6" type="ORF">GPUH_LOCUS19024</name>
</gene>
<dbReference type="InterPro" id="IPR051946">
    <property type="entry name" value="Intracell_Traff-Reg"/>
</dbReference>
<name>A0A183EDI1_9BILA</name>
<accession>A0A183EDI1</accession>
<dbReference type="GO" id="GO:0047496">
    <property type="term" value="P:vesicle transport along microtubule"/>
    <property type="evidence" value="ECO:0007669"/>
    <property type="project" value="TreeGrafter"/>
</dbReference>
<dbReference type="Pfam" id="PF04849">
    <property type="entry name" value="HAP1_N"/>
    <property type="match status" value="2"/>
</dbReference>
<dbReference type="WBParaSite" id="GPUH_0001904701-mRNA-1">
    <property type="protein sequence ID" value="GPUH_0001904701-mRNA-1"/>
    <property type="gene ID" value="GPUH_0001904701"/>
</dbReference>
<reference evidence="8" key="1">
    <citation type="submission" date="2016-06" db="UniProtKB">
        <authorList>
            <consortium name="WormBaseParasite"/>
        </authorList>
    </citation>
    <scope>IDENTIFICATION</scope>
</reference>
<dbReference type="GO" id="GO:0006605">
    <property type="term" value="P:protein targeting"/>
    <property type="evidence" value="ECO:0007669"/>
    <property type="project" value="TreeGrafter"/>
</dbReference>
<evidence type="ECO:0000259" key="5">
    <source>
        <dbReference type="SMART" id="SM01424"/>
    </source>
</evidence>
<dbReference type="PANTHER" id="PTHR15751:SF12">
    <property type="entry name" value="TRAFFICKING KINESIN-BINDING PROTEIN MILT"/>
    <property type="match status" value="1"/>
</dbReference>
<organism evidence="8">
    <name type="scientific">Gongylonema pulchrum</name>
    <dbReference type="NCBI Taxonomy" id="637853"/>
    <lineage>
        <taxon>Eukaryota</taxon>
        <taxon>Metazoa</taxon>
        <taxon>Ecdysozoa</taxon>
        <taxon>Nematoda</taxon>
        <taxon>Chromadorea</taxon>
        <taxon>Rhabditida</taxon>
        <taxon>Spirurina</taxon>
        <taxon>Spiruromorpha</taxon>
        <taxon>Spiruroidea</taxon>
        <taxon>Gongylonematidae</taxon>
        <taxon>Gongylonema</taxon>
    </lineage>
</organism>
<dbReference type="OrthoDB" id="10067624at2759"/>
<reference evidence="6 7" key="2">
    <citation type="submission" date="2018-11" db="EMBL/GenBank/DDBJ databases">
        <authorList>
            <consortium name="Pathogen Informatics"/>
        </authorList>
    </citation>
    <scope>NUCLEOTIDE SEQUENCE [LARGE SCALE GENOMIC DNA]</scope>
</reference>
<evidence type="ECO:0000313" key="8">
    <source>
        <dbReference type="WBParaSite" id="GPUH_0001904701-mRNA-1"/>
    </source>
</evidence>
<evidence type="ECO:0000256" key="2">
    <source>
        <dbReference type="ARBA" id="ARBA00023054"/>
    </source>
</evidence>
<dbReference type="Proteomes" id="UP000271098">
    <property type="component" value="Unassembled WGS sequence"/>
</dbReference>
<evidence type="ECO:0000256" key="1">
    <source>
        <dbReference type="ARBA" id="ARBA00004173"/>
    </source>
</evidence>
<dbReference type="SMART" id="SM01424">
    <property type="entry name" value="HAP1_N"/>
    <property type="match status" value="1"/>
</dbReference>
<dbReference type="EMBL" id="UYRT01087786">
    <property type="protein sequence ID" value="VDN32990.1"/>
    <property type="molecule type" value="Genomic_DNA"/>
</dbReference>
<dbReference type="GO" id="GO:0005739">
    <property type="term" value="C:mitochondrion"/>
    <property type="evidence" value="ECO:0007669"/>
    <property type="project" value="UniProtKB-SubCell"/>
</dbReference>
<keyword evidence="2 4" id="KW-0175">Coiled coil</keyword>
<evidence type="ECO:0000313" key="6">
    <source>
        <dbReference type="EMBL" id="VDN32990.1"/>
    </source>
</evidence>
<proteinExistence type="predicted"/>
<feature type="coiled-coil region" evidence="4">
    <location>
        <begin position="108"/>
        <end position="226"/>
    </location>
</feature>
<sequence>MEMLLQKEKQLEVAAKIGIELLQLNDNLRARNEFLESALHASTDSIVQLRHELQLRSNLLHICADYDNDSEAPTSRHASAVTNFYKAQTTCGFLTSTKNLKKSFVEQEERERSNIDEWMKQLDAANEKVDSLQRKLKEKSDECATQNVEVDRLLREVTLRNSREKTLVIDNADLHDQLQRAAIVHEELELQMMELQERYTEVVCSLRDAEEELGTYRQKQSAYRSRFWFYYICV</sequence>
<dbReference type="GO" id="GO:0017022">
    <property type="term" value="F:myosin binding"/>
    <property type="evidence" value="ECO:0007669"/>
    <property type="project" value="TreeGrafter"/>
</dbReference>
<evidence type="ECO:0000313" key="7">
    <source>
        <dbReference type="Proteomes" id="UP000271098"/>
    </source>
</evidence>
<feature type="domain" description="HAP1 N-terminal" evidence="5">
    <location>
        <begin position="1"/>
        <end position="219"/>
    </location>
</feature>
<evidence type="ECO:0000256" key="3">
    <source>
        <dbReference type="ARBA" id="ARBA00023128"/>
    </source>
</evidence>
<dbReference type="InterPro" id="IPR006933">
    <property type="entry name" value="HAP1_N"/>
</dbReference>
<dbReference type="AlphaFoldDB" id="A0A183EDI1"/>
<dbReference type="GO" id="GO:0031410">
    <property type="term" value="C:cytoplasmic vesicle"/>
    <property type="evidence" value="ECO:0007669"/>
    <property type="project" value="TreeGrafter"/>
</dbReference>
<dbReference type="GO" id="GO:0048311">
    <property type="term" value="P:mitochondrion distribution"/>
    <property type="evidence" value="ECO:0007669"/>
    <property type="project" value="TreeGrafter"/>
</dbReference>